<organism evidence="1">
    <name type="scientific">Siphoviridae sp. ctUse40</name>
    <dbReference type="NCBI Taxonomy" id="2826356"/>
    <lineage>
        <taxon>Viruses</taxon>
        <taxon>Duplodnaviria</taxon>
        <taxon>Heunggongvirae</taxon>
        <taxon>Uroviricota</taxon>
        <taxon>Caudoviricetes</taxon>
    </lineage>
</organism>
<dbReference type="EMBL" id="BK015139">
    <property type="protein sequence ID" value="DAD92584.1"/>
    <property type="molecule type" value="Genomic_DNA"/>
</dbReference>
<reference evidence="1" key="1">
    <citation type="journal article" date="2021" name="Proc. Natl. Acad. Sci. U.S.A.">
        <title>A Catalog of Tens of Thousands of Viruses from Human Metagenomes Reveals Hidden Associations with Chronic Diseases.</title>
        <authorList>
            <person name="Tisza M.J."/>
            <person name="Buck C.B."/>
        </authorList>
    </citation>
    <scope>NUCLEOTIDE SEQUENCE</scope>
    <source>
        <strain evidence="1">CtUse40</strain>
    </source>
</reference>
<protein>
    <submittedName>
        <fullName evidence="1">Uncharacterized protein</fullName>
    </submittedName>
</protein>
<name>A0A8S5NEG0_9CAUD</name>
<proteinExistence type="predicted"/>
<evidence type="ECO:0000313" key="1">
    <source>
        <dbReference type="EMBL" id="DAD92584.1"/>
    </source>
</evidence>
<accession>A0A8S5NEG0</accession>
<sequence length="67" mass="7707">MNKLYKIVNGFIDVHTGKPHSIDDDPISLTDERVKEIETTEKLLGYKLIEEVKTSTEKESKDKDSKK</sequence>